<sequence>MSRGEDRSPDTVIAMMIRRDNTHISKDALRGTRKDPSARSRCGRVLERNPDYISSGEGRGGGGGADL</sequence>
<comment type="caution">
    <text evidence="2">The sequence shown here is derived from an EMBL/GenBank/DDBJ whole genome shotgun (WGS) entry which is preliminary data.</text>
</comment>
<feature type="region of interest" description="Disordered" evidence="1">
    <location>
        <begin position="28"/>
        <end position="67"/>
    </location>
</feature>
<feature type="compositionally biased region" description="Basic and acidic residues" evidence="1">
    <location>
        <begin position="28"/>
        <end position="50"/>
    </location>
</feature>
<proteinExistence type="predicted"/>
<feature type="compositionally biased region" description="Gly residues" evidence="1">
    <location>
        <begin position="57"/>
        <end position="67"/>
    </location>
</feature>
<organism evidence="2 3">
    <name type="scientific">Liparis tanakae</name>
    <name type="common">Tanaka's snailfish</name>
    <dbReference type="NCBI Taxonomy" id="230148"/>
    <lineage>
        <taxon>Eukaryota</taxon>
        <taxon>Metazoa</taxon>
        <taxon>Chordata</taxon>
        <taxon>Craniata</taxon>
        <taxon>Vertebrata</taxon>
        <taxon>Euteleostomi</taxon>
        <taxon>Actinopterygii</taxon>
        <taxon>Neopterygii</taxon>
        <taxon>Teleostei</taxon>
        <taxon>Neoteleostei</taxon>
        <taxon>Acanthomorphata</taxon>
        <taxon>Eupercaria</taxon>
        <taxon>Perciformes</taxon>
        <taxon>Cottioidei</taxon>
        <taxon>Cottales</taxon>
        <taxon>Liparidae</taxon>
        <taxon>Liparis</taxon>
    </lineage>
</organism>
<accession>A0A4Z2ISU1</accession>
<protein>
    <submittedName>
        <fullName evidence="2">Uncharacterized protein</fullName>
    </submittedName>
</protein>
<dbReference type="EMBL" id="SRLO01000050">
    <property type="protein sequence ID" value="TNN80837.1"/>
    <property type="molecule type" value="Genomic_DNA"/>
</dbReference>
<evidence type="ECO:0000313" key="3">
    <source>
        <dbReference type="Proteomes" id="UP000314294"/>
    </source>
</evidence>
<evidence type="ECO:0000313" key="2">
    <source>
        <dbReference type="EMBL" id="TNN80837.1"/>
    </source>
</evidence>
<gene>
    <name evidence="2" type="ORF">EYF80_008842</name>
</gene>
<dbReference type="AlphaFoldDB" id="A0A4Z2ISU1"/>
<dbReference type="Proteomes" id="UP000314294">
    <property type="component" value="Unassembled WGS sequence"/>
</dbReference>
<keyword evidence="3" id="KW-1185">Reference proteome</keyword>
<evidence type="ECO:0000256" key="1">
    <source>
        <dbReference type="SAM" id="MobiDB-lite"/>
    </source>
</evidence>
<reference evidence="2 3" key="1">
    <citation type="submission" date="2019-03" db="EMBL/GenBank/DDBJ databases">
        <title>First draft genome of Liparis tanakae, snailfish: a comprehensive survey of snailfish specific genes.</title>
        <authorList>
            <person name="Kim W."/>
            <person name="Song I."/>
            <person name="Jeong J.-H."/>
            <person name="Kim D."/>
            <person name="Kim S."/>
            <person name="Ryu S."/>
            <person name="Song J.Y."/>
            <person name="Lee S.K."/>
        </authorList>
    </citation>
    <scope>NUCLEOTIDE SEQUENCE [LARGE SCALE GENOMIC DNA]</scope>
    <source>
        <tissue evidence="2">Muscle</tissue>
    </source>
</reference>
<name>A0A4Z2ISU1_9TELE</name>